<feature type="transmembrane region" description="Helical" evidence="1">
    <location>
        <begin position="96"/>
        <end position="115"/>
    </location>
</feature>
<evidence type="ECO:0000313" key="3">
    <source>
        <dbReference type="Proteomes" id="UP000339690"/>
    </source>
</evidence>
<accession>A0A5Q2TIN2</accession>
<dbReference type="Proteomes" id="UP000339690">
    <property type="component" value="Chromosome"/>
</dbReference>
<dbReference type="RefSeq" id="WP_100361162.1">
    <property type="nucleotide sequence ID" value="NZ_CP045915.1"/>
</dbReference>
<dbReference type="EMBL" id="CP045915">
    <property type="protein sequence ID" value="QGH33981.1"/>
    <property type="molecule type" value="Genomic_DNA"/>
</dbReference>
<feature type="transmembrane region" description="Helical" evidence="1">
    <location>
        <begin position="14"/>
        <end position="40"/>
    </location>
</feature>
<keyword evidence="1" id="KW-0472">Membrane</keyword>
<organism evidence="2 3">
    <name type="scientific">Gracilibacillus salitolerans</name>
    <dbReference type="NCBI Taxonomy" id="2663022"/>
    <lineage>
        <taxon>Bacteria</taxon>
        <taxon>Bacillati</taxon>
        <taxon>Bacillota</taxon>
        <taxon>Bacilli</taxon>
        <taxon>Bacillales</taxon>
        <taxon>Bacillaceae</taxon>
        <taxon>Gracilibacillus</taxon>
    </lineage>
</organism>
<dbReference type="AlphaFoldDB" id="A0A5Q2TIN2"/>
<proteinExistence type="predicted"/>
<evidence type="ECO:0000256" key="1">
    <source>
        <dbReference type="SAM" id="Phobius"/>
    </source>
</evidence>
<keyword evidence="3" id="KW-1185">Reference proteome</keyword>
<dbReference type="Pfam" id="PF04854">
    <property type="entry name" value="DUF624"/>
    <property type="match status" value="1"/>
</dbReference>
<evidence type="ECO:0000313" key="2">
    <source>
        <dbReference type="EMBL" id="QGH33981.1"/>
    </source>
</evidence>
<name>A0A5Q2TIN2_9BACI</name>
<keyword evidence="1" id="KW-1133">Transmembrane helix</keyword>
<dbReference type="InterPro" id="IPR006938">
    <property type="entry name" value="DUF624"/>
</dbReference>
<feature type="transmembrane region" description="Helical" evidence="1">
    <location>
        <begin position="127"/>
        <end position="150"/>
    </location>
</feature>
<dbReference type="KEGG" id="grc:GI584_08070"/>
<protein>
    <submittedName>
        <fullName evidence="2">DUF624 domain-containing protein</fullName>
    </submittedName>
</protein>
<feature type="transmembrane region" description="Helical" evidence="1">
    <location>
        <begin position="176"/>
        <end position="207"/>
    </location>
</feature>
<reference evidence="2 3" key="1">
    <citation type="submission" date="2019-11" db="EMBL/GenBank/DDBJ databases">
        <title>Gracilibacillus salitolerans sp. nov., a moderate halophile isolated from a saline soil in northwest China.</title>
        <authorList>
            <person name="Gan L."/>
        </authorList>
    </citation>
    <scope>NUCLEOTIDE SEQUENCE [LARGE SCALE GENOMIC DNA]</scope>
    <source>
        <strain evidence="2 3">SCU50</strain>
    </source>
</reference>
<feature type="transmembrane region" description="Helical" evidence="1">
    <location>
        <begin position="47"/>
        <end position="71"/>
    </location>
</feature>
<gene>
    <name evidence="2" type="ORF">GI584_08070</name>
</gene>
<keyword evidence="1" id="KW-0812">Transmembrane</keyword>
<sequence length="231" mass="27088">MDLNQGGFYRFSNYVYWLLILNILFVFTNILCFAALIMLIPSISNSILYYIAFIPAGPAFAALFHSLSILVRNNEVTPFKEFFKAYKKNYWEVTKVWLPILTAFFILVIDIQYFNQNPTVWNQILNGIFLVALCLLVIFSLYALLITTHYKFRLRDVYRLSLYYIFTWIKRTTGNIAILFLTIVLMFFTSDFIIILISSLVAWCLVLNTKPIIQDVKISFVRNDNKNQQDT</sequence>